<keyword evidence="2" id="KW-1185">Reference proteome</keyword>
<sequence length="113" mass="13014">MAPHTYPLLIFASVTAFSCHKENNMKLLCNGLCMPEMSLYVLEHMLRQFCYLEYGDHDDQSTTKFVPYSSTRQFKGQLSCATDTTLLKTLLYTFDKVILRLRVPKVSSMTKCN</sequence>
<evidence type="ECO:0000313" key="2">
    <source>
        <dbReference type="Proteomes" id="UP000092460"/>
    </source>
</evidence>
<proteinExistence type="predicted"/>
<evidence type="ECO:0000313" key="1">
    <source>
        <dbReference type="EnsemblMetazoa" id="GPPI012373-PA"/>
    </source>
</evidence>
<reference evidence="1" key="2">
    <citation type="submission" date="2020-05" db="UniProtKB">
        <authorList>
            <consortium name="EnsemblMetazoa"/>
        </authorList>
    </citation>
    <scope>IDENTIFICATION</scope>
    <source>
        <strain evidence="1">IAEA</strain>
    </source>
</reference>
<dbReference type="AlphaFoldDB" id="A0A1B0AXW3"/>
<dbReference type="Proteomes" id="UP000092460">
    <property type="component" value="Unassembled WGS sequence"/>
</dbReference>
<dbReference type="EMBL" id="JXJN01005431">
    <property type="status" value="NOT_ANNOTATED_CDS"/>
    <property type="molecule type" value="Genomic_DNA"/>
</dbReference>
<protein>
    <submittedName>
        <fullName evidence="1">Uncharacterized protein</fullName>
    </submittedName>
</protein>
<organism evidence="1 2">
    <name type="scientific">Glossina palpalis gambiensis</name>
    <dbReference type="NCBI Taxonomy" id="67801"/>
    <lineage>
        <taxon>Eukaryota</taxon>
        <taxon>Metazoa</taxon>
        <taxon>Ecdysozoa</taxon>
        <taxon>Arthropoda</taxon>
        <taxon>Hexapoda</taxon>
        <taxon>Insecta</taxon>
        <taxon>Pterygota</taxon>
        <taxon>Neoptera</taxon>
        <taxon>Endopterygota</taxon>
        <taxon>Diptera</taxon>
        <taxon>Brachycera</taxon>
        <taxon>Muscomorpha</taxon>
        <taxon>Hippoboscoidea</taxon>
        <taxon>Glossinidae</taxon>
        <taxon>Glossina</taxon>
    </lineage>
</organism>
<name>A0A1B0AXW3_9MUSC</name>
<dbReference type="EnsemblMetazoa" id="GPPI012373-RA">
    <property type="protein sequence ID" value="GPPI012373-PA"/>
    <property type="gene ID" value="GPPI012373"/>
</dbReference>
<dbReference type="VEuPathDB" id="VectorBase:GPPI012373"/>
<accession>A0A1B0AXW3</accession>
<reference evidence="2" key="1">
    <citation type="submission" date="2015-01" db="EMBL/GenBank/DDBJ databases">
        <authorList>
            <person name="Aksoy S."/>
            <person name="Warren W."/>
            <person name="Wilson R.K."/>
        </authorList>
    </citation>
    <scope>NUCLEOTIDE SEQUENCE [LARGE SCALE GENOMIC DNA]</scope>
    <source>
        <strain evidence="2">IAEA</strain>
    </source>
</reference>